<evidence type="ECO:0000256" key="4">
    <source>
        <dbReference type="ARBA" id="ARBA00022771"/>
    </source>
</evidence>
<feature type="compositionally biased region" description="Polar residues" evidence="10">
    <location>
        <begin position="113"/>
        <end position="123"/>
    </location>
</feature>
<evidence type="ECO:0000259" key="11">
    <source>
        <dbReference type="PROSITE" id="PS50802"/>
    </source>
</evidence>
<evidence type="ECO:0000313" key="13">
    <source>
        <dbReference type="Proteomes" id="UP000193218"/>
    </source>
</evidence>
<evidence type="ECO:0000256" key="1">
    <source>
        <dbReference type="ARBA" id="ARBA00000707"/>
    </source>
</evidence>
<dbReference type="GO" id="GO:0016579">
    <property type="term" value="P:protein deubiquitination"/>
    <property type="evidence" value="ECO:0007669"/>
    <property type="project" value="TreeGrafter"/>
</dbReference>
<dbReference type="RefSeq" id="XP_021871256.1">
    <property type="nucleotide sequence ID" value="XM_022018209.1"/>
</dbReference>
<dbReference type="EMBL" id="NBSH01000006">
    <property type="protein sequence ID" value="ORX37218.1"/>
    <property type="molecule type" value="Genomic_DNA"/>
</dbReference>
<evidence type="ECO:0000256" key="8">
    <source>
        <dbReference type="ARBA" id="ARBA00022833"/>
    </source>
</evidence>
<evidence type="ECO:0000256" key="3">
    <source>
        <dbReference type="ARBA" id="ARBA00022723"/>
    </source>
</evidence>
<dbReference type="GO" id="GO:0030968">
    <property type="term" value="P:endoplasmic reticulum unfolded protein response"/>
    <property type="evidence" value="ECO:0007669"/>
    <property type="project" value="TreeGrafter"/>
</dbReference>
<keyword evidence="7 9" id="KW-0788">Thiol protease</keyword>
<dbReference type="CDD" id="cd22745">
    <property type="entry name" value="OTU_OTU1"/>
    <property type="match status" value="1"/>
</dbReference>
<comment type="function">
    <text evidence="9">Hydrolase that can remove conjugated ubiquitin from proteins and may therefore play an important regulatory role at the level of protein turnover by preventing degradation.</text>
</comment>
<keyword evidence="3" id="KW-0479">Metal-binding</keyword>
<dbReference type="CDD" id="cd17059">
    <property type="entry name" value="Ubl_OTU1"/>
    <property type="match status" value="1"/>
</dbReference>
<evidence type="ECO:0000313" key="12">
    <source>
        <dbReference type="EMBL" id="ORX37218.1"/>
    </source>
</evidence>
<dbReference type="InterPro" id="IPR038765">
    <property type="entry name" value="Papain-like_cys_pep_sf"/>
</dbReference>
<evidence type="ECO:0000256" key="9">
    <source>
        <dbReference type="RuleBase" id="RU367104"/>
    </source>
</evidence>
<comment type="caution">
    <text evidence="12">The sequence shown here is derived from an EMBL/GenBank/DDBJ whole genome shotgun (WGS) entry which is preliminary data.</text>
</comment>
<dbReference type="AlphaFoldDB" id="A0A1Y1UGQ8"/>
<dbReference type="GO" id="GO:0005634">
    <property type="term" value="C:nucleus"/>
    <property type="evidence" value="ECO:0007669"/>
    <property type="project" value="TreeGrafter"/>
</dbReference>
<dbReference type="PROSITE" id="PS50802">
    <property type="entry name" value="OTU"/>
    <property type="match status" value="1"/>
</dbReference>
<dbReference type="STRING" id="4999.A0A1Y1UGQ8"/>
<dbReference type="InterPro" id="IPR003323">
    <property type="entry name" value="OTU_dom"/>
</dbReference>
<evidence type="ECO:0000256" key="10">
    <source>
        <dbReference type="SAM" id="MobiDB-lite"/>
    </source>
</evidence>
<dbReference type="GO" id="GO:0008270">
    <property type="term" value="F:zinc ion binding"/>
    <property type="evidence" value="ECO:0007669"/>
    <property type="project" value="UniProtKB-KW"/>
</dbReference>
<evidence type="ECO:0000256" key="7">
    <source>
        <dbReference type="ARBA" id="ARBA00022807"/>
    </source>
</evidence>
<keyword evidence="2" id="KW-0645">Protease</keyword>
<name>A0A1Y1UGQ8_9TREE</name>
<comment type="subcellular location">
    <subcellularLocation>
        <location evidence="9">Cytoplasm</location>
    </subcellularLocation>
</comment>
<evidence type="ECO:0000256" key="5">
    <source>
        <dbReference type="ARBA" id="ARBA00022786"/>
    </source>
</evidence>
<dbReference type="InterPro" id="IPR048857">
    <property type="entry name" value="OTU1_Ubl"/>
</dbReference>
<keyword evidence="13" id="KW-1185">Reference proteome</keyword>
<keyword evidence="5 9" id="KW-0833">Ubl conjugation pathway</keyword>
<evidence type="ECO:0000256" key="6">
    <source>
        <dbReference type="ARBA" id="ARBA00022801"/>
    </source>
</evidence>
<dbReference type="GO" id="GO:0036503">
    <property type="term" value="P:ERAD pathway"/>
    <property type="evidence" value="ECO:0007669"/>
    <property type="project" value="TreeGrafter"/>
</dbReference>
<accession>A0A1Y1UGQ8</accession>
<dbReference type="Gene3D" id="3.10.20.90">
    <property type="entry name" value="Phosphatidylinositol 3-kinase Catalytic Subunit, Chain A, domain 1"/>
    <property type="match status" value="1"/>
</dbReference>
<keyword evidence="9" id="KW-0963">Cytoplasm</keyword>
<dbReference type="FunCoup" id="A0A1Y1UGQ8">
    <property type="interactions" value="213"/>
</dbReference>
<keyword evidence="8" id="KW-0862">Zinc</keyword>
<dbReference type="Pfam" id="PF21403">
    <property type="entry name" value="OTU1_UBXL"/>
    <property type="match status" value="1"/>
</dbReference>
<keyword evidence="4" id="KW-0863">Zinc-finger</keyword>
<dbReference type="EC" id="3.4.19.12" evidence="9"/>
<protein>
    <recommendedName>
        <fullName evidence="9">Ubiquitin thioesterase OTU</fullName>
        <ecNumber evidence="9">3.4.19.12</ecNumber>
    </recommendedName>
</protein>
<dbReference type="Proteomes" id="UP000193218">
    <property type="component" value="Unassembled WGS sequence"/>
</dbReference>
<dbReference type="InParanoid" id="A0A1Y1UGQ8"/>
<feature type="domain" description="OTU" evidence="11">
    <location>
        <begin position="133"/>
        <end position="271"/>
    </location>
</feature>
<gene>
    <name evidence="12" type="ORF">BD324DRAFT_650824</name>
</gene>
<feature type="region of interest" description="Disordered" evidence="10">
    <location>
        <begin position="83"/>
        <end position="127"/>
    </location>
</feature>
<feature type="compositionally biased region" description="Basic and acidic residues" evidence="10">
    <location>
        <begin position="102"/>
        <end position="111"/>
    </location>
</feature>
<dbReference type="InterPro" id="IPR057766">
    <property type="entry name" value="Znf-C2H2_OTU1-like_C"/>
</dbReference>
<dbReference type="GO" id="GO:0004843">
    <property type="term" value="F:cysteine-type deubiquitinase activity"/>
    <property type="evidence" value="ECO:0007669"/>
    <property type="project" value="UniProtKB-UniRule"/>
</dbReference>
<dbReference type="GeneID" id="33560018"/>
<reference evidence="12 13" key="1">
    <citation type="submission" date="2017-03" db="EMBL/GenBank/DDBJ databases">
        <title>Widespread Adenine N6-methylation of Active Genes in Fungi.</title>
        <authorList>
            <consortium name="DOE Joint Genome Institute"/>
            <person name="Mondo S.J."/>
            <person name="Dannebaum R.O."/>
            <person name="Kuo R.C."/>
            <person name="Louie K.B."/>
            <person name="Bewick A.J."/>
            <person name="Labutti K."/>
            <person name="Haridas S."/>
            <person name="Kuo A."/>
            <person name="Salamov A."/>
            <person name="Ahrendt S.R."/>
            <person name="Lau R."/>
            <person name="Bowen B.P."/>
            <person name="Lipzen A."/>
            <person name="Sullivan W."/>
            <person name="Andreopoulos W.B."/>
            <person name="Clum A."/>
            <person name="Lindquist E."/>
            <person name="Daum C."/>
            <person name="Northen T.R."/>
            <person name="Ramamoorthy G."/>
            <person name="Schmitz R.J."/>
            <person name="Gryganskyi A."/>
            <person name="Culley D."/>
            <person name="Magnuson J."/>
            <person name="James T.Y."/>
            <person name="O'Malley M.A."/>
            <person name="Stajich J.E."/>
            <person name="Spatafora J.W."/>
            <person name="Visel A."/>
            <person name="Grigoriev I.V."/>
        </authorList>
    </citation>
    <scope>NUCLEOTIDE SEQUENCE [LARGE SCALE GENOMIC DNA]</scope>
    <source>
        <strain evidence="12 13">NRRL Y-17943</strain>
    </source>
</reference>
<dbReference type="PANTHER" id="PTHR13312:SF0">
    <property type="entry name" value="UBIQUITIN THIOESTERASE OTU1"/>
    <property type="match status" value="1"/>
</dbReference>
<dbReference type="Gene3D" id="3.90.70.80">
    <property type="match status" value="1"/>
</dbReference>
<organism evidence="12 13">
    <name type="scientific">Kockovaella imperatae</name>
    <dbReference type="NCBI Taxonomy" id="4999"/>
    <lineage>
        <taxon>Eukaryota</taxon>
        <taxon>Fungi</taxon>
        <taxon>Dikarya</taxon>
        <taxon>Basidiomycota</taxon>
        <taxon>Agaricomycotina</taxon>
        <taxon>Tremellomycetes</taxon>
        <taxon>Tremellales</taxon>
        <taxon>Cuniculitremaceae</taxon>
        <taxon>Kockovaella</taxon>
    </lineage>
</organism>
<dbReference type="OrthoDB" id="65596at2759"/>
<sequence length="347" mass="38188">MVAIRLRHPKGVTTLNLDPDHQTVEDLRAILFSTTEIPPYLQEIKYGYPPKAIPPEVSTLAAIPIGRGDQIIVTALAEPPVQSFSPAAPSVKRQNEAVSAPKADERPRDTQQDNETPAESSHSVRVPGDGGFLQLRVVPDDNSCLFSAVSLVFEGGMEHAQKLRRVVADAIRSDPHTYSDVVLGSSRDTYMKKILEPNTWGGAIGRSYQAVEKTILILRFTELAALSKHYKTEISSYDVQSARCDRFGQDEYDSRCLLVYSGIHYDAVSLSPLPVSPASFHATVFPTSDQNILSAAEQLVTRLQSEHYYTDTAAFDLRCSVCKVGLKGESGAREHARQTGHVEFGEY</sequence>
<comment type="catalytic activity">
    <reaction evidence="1 9">
        <text>Thiol-dependent hydrolysis of ester, thioester, amide, peptide and isopeptide bonds formed by the C-terminal Gly of ubiquitin (a 76-residue protein attached to proteins as an intracellular targeting signal).</text>
        <dbReference type="EC" id="3.4.19.12"/>
    </reaction>
</comment>
<proteinExistence type="predicted"/>
<dbReference type="PANTHER" id="PTHR13312">
    <property type="entry name" value="HIV-INDUCED PROTEIN-7-LIKE PROTEASE"/>
    <property type="match status" value="1"/>
</dbReference>
<evidence type="ECO:0000256" key="2">
    <source>
        <dbReference type="ARBA" id="ARBA00022670"/>
    </source>
</evidence>
<dbReference type="GO" id="GO:0005829">
    <property type="term" value="C:cytosol"/>
    <property type="evidence" value="ECO:0007669"/>
    <property type="project" value="TreeGrafter"/>
</dbReference>
<dbReference type="SUPFAM" id="SSF54001">
    <property type="entry name" value="Cysteine proteinases"/>
    <property type="match status" value="1"/>
</dbReference>
<dbReference type="Pfam" id="PF24560">
    <property type="entry name" value="zf-C2H2_OTU1_C"/>
    <property type="match status" value="1"/>
</dbReference>
<keyword evidence="6 9" id="KW-0378">Hydrolase</keyword>